<dbReference type="RefSeq" id="WP_115483352.1">
    <property type="nucleotide sequence ID" value="NZ_QRCT01000050.1"/>
</dbReference>
<dbReference type="OrthoDB" id="1822027at2"/>
<protein>
    <submittedName>
        <fullName evidence="1">Uncharacterized protein</fullName>
    </submittedName>
</protein>
<evidence type="ECO:0000313" key="1">
    <source>
        <dbReference type="EMBL" id="RDU22171.1"/>
    </source>
</evidence>
<name>A0A371ARG9_9FIRM</name>
<gene>
    <name evidence="1" type="ORF">DWV06_16710</name>
</gene>
<accession>A0A371ARG9</accession>
<dbReference type="AlphaFoldDB" id="A0A371ARG9"/>
<reference evidence="1 2" key="1">
    <citation type="submission" date="2018-07" db="EMBL/GenBank/DDBJ databases">
        <title>Anaerosacharophilus polymeroproducens gen. nov. sp. nov., an anaerobic bacterium isolated from salt field.</title>
        <authorList>
            <person name="Kim W."/>
            <person name="Yang S.-H."/>
            <person name="Oh J."/>
            <person name="Lee J.-H."/>
            <person name="Kwon K.K."/>
        </authorList>
    </citation>
    <scope>NUCLEOTIDE SEQUENCE [LARGE SCALE GENOMIC DNA]</scope>
    <source>
        <strain evidence="1 2">MCWD5</strain>
    </source>
</reference>
<evidence type="ECO:0000313" key="2">
    <source>
        <dbReference type="Proteomes" id="UP000255036"/>
    </source>
</evidence>
<dbReference type="Proteomes" id="UP000255036">
    <property type="component" value="Unassembled WGS sequence"/>
</dbReference>
<sequence>MEMFGLISLAILAFYWSYPDKINKMEKRIKKMEKKKNGRNEMSKLISELKGKVCTIAIDTELSEVKCEVVDIDDEWLKCCILDKKGEKQKEMLYRIDSIQKVSMVDENKK</sequence>
<dbReference type="EMBL" id="QRCT01000050">
    <property type="protein sequence ID" value="RDU22171.1"/>
    <property type="molecule type" value="Genomic_DNA"/>
</dbReference>
<proteinExistence type="predicted"/>
<comment type="caution">
    <text evidence="1">The sequence shown here is derived from an EMBL/GenBank/DDBJ whole genome shotgun (WGS) entry which is preliminary data.</text>
</comment>
<keyword evidence="2" id="KW-1185">Reference proteome</keyword>
<organism evidence="1 2">
    <name type="scientific">Anaerosacchariphilus polymeriproducens</name>
    <dbReference type="NCBI Taxonomy" id="1812858"/>
    <lineage>
        <taxon>Bacteria</taxon>
        <taxon>Bacillati</taxon>
        <taxon>Bacillota</taxon>
        <taxon>Clostridia</taxon>
        <taxon>Lachnospirales</taxon>
        <taxon>Lachnospiraceae</taxon>
        <taxon>Anaerosacchariphilus</taxon>
    </lineage>
</organism>